<comment type="subcellular location">
    <subcellularLocation>
        <location evidence="1">Membrane</location>
        <topology evidence="1">Multi-pass membrane protein</topology>
    </subcellularLocation>
</comment>
<feature type="transmembrane region" description="Helical" evidence="7">
    <location>
        <begin position="145"/>
        <end position="167"/>
    </location>
</feature>
<reference evidence="9" key="1">
    <citation type="journal article" date="2020" name="Stud. Mycol.">
        <title>101 Dothideomycetes genomes: a test case for predicting lifestyles and emergence of pathogens.</title>
        <authorList>
            <person name="Haridas S."/>
            <person name="Albert R."/>
            <person name="Binder M."/>
            <person name="Bloem J."/>
            <person name="Labutti K."/>
            <person name="Salamov A."/>
            <person name="Andreopoulos B."/>
            <person name="Baker S."/>
            <person name="Barry K."/>
            <person name="Bills G."/>
            <person name="Bluhm B."/>
            <person name="Cannon C."/>
            <person name="Castanera R."/>
            <person name="Culley D."/>
            <person name="Daum C."/>
            <person name="Ezra D."/>
            <person name="Gonzalez J."/>
            <person name="Henrissat B."/>
            <person name="Kuo A."/>
            <person name="Liang C."/>
            <person name="Lipzen A."/>
            <person name="Lutzoni F."/>
            <person name="Magnuson J."/>
            <person name="Mondo S."/>
            <person name="Nolan M."/>
            <person name="Ohm R."/>
            <person name="Pangilinan J."/>
            <person name="Park H.-J."/>
            <person name="Ramirez L."/>
            <person name="Alfaro M."/>
            <person name="Sun H."/>
            <person name="Tritt A."/>
            <person name="Yoshinaga Y."/>
            <person name="Zwiers L.-H."/>
            <person name="Turgeon B."/>
            <person name="Goodwin S."/>
            <person name="Spatafora J."/>
            <person name="Crous P."/>
            <person name="Grigoriev I."/>
        </authorList>
    </citation>
    <scope>NUCLEOTIDE SEQUENCE</scope>
    <source>
        <strain evidence="9">CBS 123094</strain>
    </source>
</reference>
<evidence type="ECO:0000313" key="9">
    <source>
        <dbReference type="EMBL" id="KAF2004749.1"/>
    </source>
</evidence>
<evidence type="ECO:0000256" key="1">
    <source>
        <dbReference type="ARBA" id="ARBA00004141"/>
    </source>
</evidence>
<keyword evidence="10" id="KW-1185">Reference proteome</keyword>
<protein>
    <recommendedName>
        <fullName evidence="8">Rhodopsin domain-containing protein</fullName>
    </recommendedName>
</protein>
<feature type="region of interest" description="Disordered" evidence="6">
    <location>
        <begin position="342"/>
        <end position="370"/>
    </location>
</feature>
<evidence type="ECO:0000256" key="3">
    <source>
        <dbReference type="ARBA" id="ARBA00022989"/>
    </source>
</evidence>
<dbReference type="AlphaFoldDB" id="A0A6A5WVH9"/>
<dbReference type="PANTHER" id="PTHR33048">
    <property type="entry name" value="PTH11-LIKE INTEGRAL MEMBRANE PROTEIN (AFU_ORTHOLOGUE AFUA_5G11245)"/>
    <property type="match status" value="1"/>
</dbReference>
<keyword evidence="4 7" id="KW-0472">Membrane</keyword>
<gene>
    <name evidence="9" type="ORF">P154DRAFT_571952</name>
</gene>
<comment type="similarity">
    <text evidence="5">Belongs to the SAT4 family.</text>
</comment>
<evidence type="ECO:0000256" key="7">
    <source>
        <dbReference type="SAM" id="Phobius"/>
    </source>
</evidence>
<dbReference type="GO" id="GO:0016020">
    <property type="term" value="C:membrane"/>
    <property type="evidence" value="ECO:0007669"/>
    <property type="project" value="UniProtKB-SubCell"/>
</dbReference>
<feature type="transmembrane region" description="Helical" evidence="7">
    <location>
        <begin position="29"/>
        <end position="51"/>
    </location>
</feature>
<dbReference type="Pfam" id="PF20684">
    <property type="entry name" value="Fung_rhodopsin"/>
    <property type="match status" value="1"/>
</dbReference>
<evidence type="ECO:0000256" key="6">
    <source>
        <dbReference type="SAM" id="MobiDB-lite"/>
    </source>
</evidence>
<dbReference type="PANTHER" id="PTHR33048:SF129">
    <property type="entry name" value="INTEGRAL MEMBRANE PROTEIN-RELATED"/>
    <property type="match status" value="1"/>
</dbReference>
<feature type="domain" description="Rhodopsin" evidence="8">
    <location>
        <begin position="47"/>
        <end position="290"/>
    </location>
</feature>
<name>A0A6A5WVH9_9PLEO</name>
<dbReference type="OrthoDB" id="5401779at2759"/>
<feature type="transmembrane region" description="Helical" evidence="7">
    <location>
        <begin position="226"/>
        <end position="250"/>
    </location>
</feature>
<evidence type="ECO:0000313" key="10">
    <source>
        <dbReference type="Proteomes" id="UP000799779"/>
    </source>
</evidence>
<dbReference type="EMBL" id="ML977566">
    <property type="protein sequence ID" value="KAF2004749.1"/>
    <property type="molecule type" value="Genomic_DNA"/>
</dbReference>
<keyword evidence="2 7" id="KW-0812">Transmembrane</keyword>
<accession>A0A6A5WVH9</accession>
<evidence type="ECO:0000256" key="5">
    <source>
        <dbReference type="ARBA" id="ARBA00038359"/>
    </source>
</evidence>
<feature type="transmembrane region" description="Helical" evidence="7">
    <location>
        <begin position="118"/>
        <end position="138"/>
    </location>
</feature>
<sequence>MSTHIAPTAEDAASWPAPNYVNPETRRPLVLGIQIPLMILVLSFTTMRFYSRTILIKALGADDWFMLVAAVFSVGVSVMTSVSTDKSIQTGYHLWDLSPTIAQDPGVSEQIAMATQLLFVPVAAFTKISILITYLRIFPSKTNLWFCRILLVFTVAWSFVSFFLALLQCMPVQAIWSSTKYPNAKCLNVAIVYYTSGCLNILSDFLIFLWPAKDLWEIRISRKQRVILISMFSLGVVVCVAGACRVYYIYKFIQSYDAFYTGATLYAVGAIETSLAIVCGCLPACKPLLSQVLPSVFGTSQSSTHRPTHQKGSKLGGQSFPFQTLSGGIMKEEGYSVEHEVAGKYTGQGPSTNVTVSRSKVDEEDDADSQEWIMLQDGIREGIREGEGSGDRAAHTGKNIV</sequence>
<dbReference type="InterPro" id="IPR052337">
    <property type="entry name" value="SAT4-like"/>
</dbReference>
<evidence type="ECO:0000256" key="4">
    <source>
        <dbReference type="ARBA" id="ARBA00023136"/>
    </source>
</evidence>
<feature type="transmembrane region" description="Helical" evidence="7">
    <location>
        <begin position="63"/>
        <end position="82"/>
    </location>
</feature>
<dbReference type="InterPro" id="IPR049326">
    <property type="entry name" value="Rhodopsin_dom_fungi"/>
</dbReference>
<feature type="transmembrane region" description="Helical" evidence="7">
    <location>
        <begin position="187"/>
        <end position="210"/>
    </location>
</feature>
<dbReference type="Proteomes" id="UP000799779">
    <property type="component" value="Unassembled WGS sequence"/>
</dbReference>
<organism evidence="9 10">
    <name type="scientific">Amniculicola lignicola CBS 123094</name>
    <dbReference type="NCBI Taxonomy" id="1392246"/>
    <lineage>
        <taxon>Eukaryota</taxon>
        <taxon>Fungi</taxon>
        <taxon>Dikarya</taxon>
        <taxon>Ascomycota</taxon>
        <taxon>Pezizomycotina</taxon>
        <taxon>Dothideomycetes</taxon>
        <taxon>Pleosporomycetidae</taxon>
        <taxon>Pleosporales</taxon>
        <taxon>Amniculicolaceae</taxon>
        <taxon>Amniculicola</taxon>
    </lineage>
</organism>
<feature type="compositionally biased region" description="Polar residues" evidence="6">
    <location>
        <begin position="348"/>
        <end position="358"/>
    </location>
</feature>
<evidence type="ECO:0000256" key="2">
    <source>
        <dbReference type="ARBA" id="ARBA00022692"/>
    </source>
</evidence>
<feature type="transmembrane region" description="Helical" evidence="7">
    <location>
        <begin position="262"/>
        <end position="285"/>
    </location>
</feature>
<feature type="region of interest" description="Disordered" evidence="6">
    <location>
        <begin position="300"/>
        <end position="319"/>
    </location>
</feature>
<keyword evidence="3 7" id="KW-1133">Transmembrane helix</keyword>
<proteinExistence type="inferred from homology"/>
<evidence type="ECO:0000259" key="8">
    <source>
        <dbReference type="Pfam" id="PF20684"/>
    </source>
</evidence>